<gene>
    <name evidence="1" type="ORF">XENORESO_015556</name>
</gene>
<dbReference type="Proteomes" id="UP001444071">
    <property type="component" value="Unassembled WGS sequence"/>
</dbReference>
<accession>A0ABV0WRC4</accession>
<reference evidence="1 2" key="1">
    <citation type="submission" date="2021-06" db="EMBL/GenBank/DDBJ databases">
        <authorList>
            <person name="Palmer J.M."/>
        </authorList>
    </citation>
    <scope>NUCLEOTIDE SEQUENCE [LARGE SCALE GENOMIC DNA]</scope>
    <source>
        <strain evidence="1 2">XR_2019</strain>
        <tissue evidence="1">Muscle</tissue>
    </source>
</reference>
<organism evidence="1 2">
    <name type="scientific">Xenotaenia resolanae</name>
    <dbReference type="NCBI Taxonomy" id="208358"/>
    <lineage>
        <taxon>Eukaryota</taxon>
        <taxon>Metazoa</taxon>
        <taxon>Chordata</taxon>
        <taxon>Craniata</taxon>
        <taxon>Vertebrata</taxon>
        <taxon>Euteleostomi</taxon>
        <taxon>Actinopterygii</taxon>
        <taxon>Neopterygii</taxon>
        <taxon>Teleostei</taxon>
        <taxon>Neoteleostei</taxon>
        <taxon>Acanthomorphata</taxon>
        <taxon>Ovalentaria</taxon>
        <taxon>Atherinomorphae</taxon>
        <taxon>Cyprinodontiformes</taxon>
        <taxon>Goodeidae</taxon>
        <taxon>Xenotaenia</taxon>
    </lineage>
</organism>
<sequence length="103" mass="11823">MCPVMSWKSSETKTLRKDYRDKEGGWISHQDGGPEVEDQTVQEVRCSHRHRLDFIKAMMVLAPKAQKNSSPDSPTQEDAVSSNCFLIARRQEITVSMFFTFNL</sequence>
<comment type="caution">
    <text evidence="1">The sequence shown here is derived from an EMBL/GenBank/DDBJ whole genome shotgun (WGS) entry which is preliminary data.</text>
</comment>
<dbReference type="EMBL" id="JAHRIM010065083">
    <property type="protein sequence ID" value="MEQ2272155.1"/>
    <property type="molecule type" value="Genomic_DNA"/>
</dbReference>
<protein>
    <submittedName>
        <fullName evidence="1">Uncharacterized protein</fullName>
    </submittedName>
</protein>
<evidence type="ECO:0000313" key="2">
    <source>
        <dbReference type="Proteomes" id="UP001444071"/>
    </source>
</evidence>
<proteinExistence type="predicted"/>
<keyword evidence="2" id="KW-1185">Reference proteome</keyword>
<evidence type="ECO:0000313" key="1">
    <source>
        <dbReference type="EMBL" id="MEQ2272155.1"/>
    </source>
</evidence>
<name>A0ABV0WRC4_9TELE</name>